<sequence>GQSLTSSASVVKRPGESVTVSCTVSGFSISSYYMHWIRQKPGKGLEWIGYIDNGSGTSTWFAQSLQGQFSITKDTNKNMVYLEVKSLKAEDMAVYYYVCGISLTSSPAEVKPPGSSVKLSCQISGYQLSSYGTGWSWQPPGKALEWIGIIWSGGSIESGASFKSRFSISRDTSKNVLYLDISNLVAEDTGVYYCARRHSFLNSNLGFTPVCICIKTNELHILLPSAGVKCESLESLQTSVLKKPGETLSLSCRGSGFTFGNYHMHWIRQQKNKPLVWMGFIYTDGSGTDYCKSFQGRIEITRDNSNSMVYLKLSGVTAEDTAVYYCARE</sequence>
<feature type="domain" description="Ig-like" evidence="4">
    <location>
        <begin position="224"/>
        <end position="329"/>
    </location>
</feature>
<feature type="domain" description="Ig-like" evidence="4">
    <location>
        <begin position="15"/>
        <end position="111"/>
    </location>
</feature>
<name>A0AAD5B229_SILAS</name>
<evidence type="ECO:0000313" key="6">
    <source>
        <dbReference type="Proteomes" id="UP001205998"/>
    </source>
</evidence>
<accession>A0AAD5B229</accession>
<dbReference type="SMART" id="SM00406">
    <property type="entry name" value="IGv"/>
    <property type="match status" value="3"/>
</dbReference>
<evidence type="ECO:0000256" key="3">
    <source>
        <dbReference type="ARBA" id="ARBA00043265"/>
    </source>
</evidence>
<gene>
    <name evidence="5" type="ORF">C0J50_13153</name>
</gene>
<proteinExistence type="predicted"/>
<dbReference type="InterPro" id="IPR013106">
    <property type="entry name" value="Ig_V-set"/>
</dbReference>
<dbReference type="InterPro" id="IPR036179">
    <property type="entry name" value="Ig-like_dom_sf"/>
</dbReference>
<keyword evidence="2" id="KW-1064">Adaptive immunity</keyword>
<dbReference type="PANTHER" id="PTHR23266">
    <property type="entry name" value="IMMUNOGLOBULIN HEAVY CHAIN"/>
    <property type="match status" value="1"/>
</dbReference>
<dbReference type="EMBL" id="MU551337">
    <property type="protein sequence ID" value="KAI5627288.1"/>
    <property type="molecule type" value="Genomic_DNA"/>
</dbReference>
<evidence type="ECO:0000256" key="1">
    <source>
        <dbReference type="ARBA" id="ARBA00022859"/>
    </source>
</evidence>
<dbReference type="InterPro" id="IPR050199">
    <property type="entry name" value="IgHV"/>
</dbReference>
<dbReference type="Proteomes" id="UP001205998">
    <property type="component" value="Unassembled WGS sequence"/>
</dbReference>
<keyword evidence="3" id="KW-1280">Immunoglobulin</keyword>
<organism evidence="5 6">
    <name type="scientific">Silurus asotus</name>
    <name type="common">Amur catfish</name>
    <name type="synonym">Parasilurus asotus</name>
    <dbReference type="NCBI Taxonomy" id="30991"/>
    <lineage>
        <taxon>Eukaryota</taxon>
        <taxon>Metazoa</taxon>
        <taxon>Chordata</taxon>
        <taxon>Craniata</taxon>
        <taxon>Vertebrata</taxon>
        <taxon>Euteleostomi</taxon>
        <taxon>Actinopterygii</taxon>
        <taxon>Neopterygii</taxon>
        <taxon>Teleostei</taxon>
        <taxon>Ostariophysi</taxon>
        <taxon>Siluriformes</taxon>
        <taxon>Siluridae</taxon>
        <taxon>Silurus</taxon>
    </lineage>
</organism>
<dbReference type="Gene3D" id="2.60.40.10">
    <property type="entry name" value="Immunoglobulins"/>
    <property type="match status" value="3"/>
</dbReference>
<reference evidence="5" key="1">
    <citation type="submission" date="2018-07" db="EMBL/GenBank/DDBJ databases">
        <title>Comparative genomics of catfishes provides insights into carnivory and benthic adaptation.</title>
        <authorList>
            <person name="Zhang Y."/>
            <person name="Wang D."/>
            <person name="Peng Z."/>
            <person name="Zheng S."/>
            <person name="Shao F."/>
            <person name="Tao W."/>
        </authorList>
    </citation>
    <scope>NUCLEOTIDE SEQUENCE</scope>
    <source>
        <strain evidence="5">Chongqing</strain>
    </source>
</reference>
<dbReference type="GO" id="GO:0019814">
    <property type="term" value="C:immunoglobulin complex"/>
    <property type="evidence" value="ECO:0007669"/>
    <property type="project" value="UniProtKB-KW"/>
</dbReference>
<dbReference type="AlphaFoldDB" id="A0AAD5B229"/>
<evidence type="ECO:0000313" key="5">
    <source>
        <dbReference type="EMBL" id="KAI5627288.1"/>
    </source>
</evidence>
<feature type="domain" description="Ig-like" evidence="4">
    <location>
        <begin position="114"/>
        <end position="208"/>
    </location>
</feature>
<dbReference type="PROSITE" id="PS50835">
    <property type="entry name" value="IG_LIKE"/>
    <property type="match status" value="3"/>
</dbReference>
<dbReference type="GO" id="GO:0005576">
    <property type="term" value="C:extracellular region"/>
    <property type="evidence" value="ECO:0007669"/>
    <property type="project" value="UniProtKB-ARBA"/>
</dbReference>
<dbReference type="FunFam" id="2.60.40.10:FF:002397">
    <property type="entry name" value="Immunoglobulin heavy variable 4-9"/>
    <property type="match status" value="1"/>
</dbReference>
<dbReference type="FunFam" id="2.60.40.10:FF:001594">
    <property type="entry name" value="Immunoglobulin heavy variable 9-4"/>
    <property type="match status" value="1"/>
</dbReference>
<keyword evidence="6" id="KW-1185">Reference proteome</keyword>
<evidence type="ECO:0000256" key="2">
    <source>
        <dbReference type="ARBA" id="ARBA00023130"/>
    </source>
</evidence>
<dbReference type="InterPro" id="IPR013783">
    <property type="entry name" value="Ig-like_fold"/>
</dbReference>
<dbReference type="GO" id="GO:0002250">
    <property type="term" value="P:adaptive immune response"/>
    <property type="evidence" value="ECO:0007669"/>
    <property type="project" value="UniProtKB-KW"/>
</dbReference>
<feature type="non-terminal residue" evidence="5">
    <location>
        <position position="329"/>
    </location>
</feature>
<dbReference type="Pfam" id="PF07686">
    <property type="entry name" value="V-set"/>
    <property type="match status" value="3"/>
</dbReference>
<keyword evidence="1" id="KW-0391">Immunity</keyword>
<comment type="caution">
    <text evidence="5">The sequence shown here is derived from an EMBL/GenBank/DDBJ whole genome shotgun (WGS) entry which is preliminary data.</text>
</comment>
<protein>
    <recommendedName>
        <fullName evidence="4">Ig-like domain-containing protein</fullName>
    </recommendedName>
</protein>
<dbReference type="InterPro" id="IPR007110">
    <property type="entry name" value="Ig-like_dom"/>
</dbReference>
<dbReference type="SMART" id="SM00409">
    <property type="entry name" value="IG"/>
    <property type="match status" value="3"/>
</dbReference>
<dbReference type="InterPro" id="IPR003599">
    <property type="entry name" value="Ig_sub"/>
</dbReference>
<dbReference type="SUPFAM" id="SSF48726">
    <property type="entry name" value="Immunoglobulin"/>
    <property type="match status" value="3"/>
</dbReference>
<feature type="non-terminal residue" evidence="5">
    <location>
        <position position="1"/>
    </location>
</feature>
<evidence type="ECO:0000259" key="4">
    <source>
        <dbReference type="PROSITE" id="PS50835"/>
    </source>
</evidence>